<organism evidence="1 2">
    <name type="scientific">Potamilus streckersoni</name>
    <dbReference type="NCBI Taxonomy" id="2493646"/>
    <lineage>
        <taxon>Eukaryota</taxon>
        <taxon>Metazoa</taxon>
        <taxon>Spiralia</taxon>
        <taxon>Lophotrochozoa</taxon>
        <taxon>Mollusca</taxon>
        <taxon>Bivalvia</taxon>
        <taxon>Autobranchia</taxon>
        <taxon>Heteroconchia</taxon>
        <taxon>Palaeoheterodonta</taxon>
        <taxon>Unionida</taxon>
        <taxon>Unionoidea</taxon>
        <taxon>Unionidae</taxon>
        <taxon>Ambleminae</taxon>
        <taxon>Lampsilini</taxon>
        <taxon>Potamilus</taxon>
    </lineage>
</organism>
<gene>
    <name evidence="1" type="ORF">CHS0354_024452</name>
</gene>
<name>A0AAE0TMY9_9BIVA</name>
<dbReference type="AlphaFoldDB" id="A0AAE0TMY9"/>
<evidence type="ECO:0000313" key="1">
    <source>
        <dbReference type="EMBL" id="KAK3612484.1"/>
    </source>
</evidence>
<reference evidence="1" key="1">
    <citation type="journal article" date="2021" name="Genome Biol. Evol.">
        <title>A High-Quality Reference Genome for a Parasitic Bivalve with Doubly Uniparental Inheritance (Bivalvia: Unionida).</title>
        <authorList>
            <person name="Smith C.H."/>
        </authorList>
    </citation>
    <scope>NUCLEOTIDE SEQUENCE</scope>
    <source>
        <strain evidence="1">CHS0354</strain>
    </source>
</reference>
<dbReference type="Proteomes" id="UP001195483">
    <property type="component" value="Unassembled WGS sequence"/>
</dbReference>
<accession>A0AAE0TMY9</accession>
<dbReference type="EMBL" id="JAEAOA010001453">
    <property type="protein sequence ID" value="KAK3612484.1"/>
    <property type="molecule type" value="Genomic_DNA"/>
</dbReference>
<reference evidence="1" key="3">
    <citation type="submission" date="2023-05" db="EMBL/GenBank/DDBJ databases">
        <authorList>
            <person name="Smith C.H."/>
        </authorList>
    </citation>
    <scope>NUCLEOTIDE SEQUENCE</scope>
    <source>
        <strain evidence="1">CHS0354</strain>
        <tissue evidence="1">Mantle</tissue>
    </source>
</reference>
<sequence length="54" mass="6113">MDSADNKKAAVRTNCGLVQMLKMLLNTNGNMTKFAHAVMDLKEEATERYFCTKE</sequence>
<reference evidence="1" key="2">
    <citation type="journal article" date="2021" name="Genome Biol. Evol.">
        <title>Developing a high-quality reference genome for a parasitic bivalve with doubly uniparental inheritance (Bivalvia: Unionida).</title>
        <authorList>
            <person name="Smith C.H."/>
        </authorList>
    </citation>
    <scope>NUCLEOTIDE SEQUENCE</scope>
    <source>
        <strain evidence="1">CHS0354</strain>
        <tissue evidence="1">Mantle</tissue>
    </source>
</reference>
<comment type="caution">
    <text evidence="1">The sequence shown here is derived from an EMBL/GenBank/DDBJ whole genome shotgun (WGS) entry which is preliminary data.</text>
</comment>
<proteinExistence type="predicted"/>
<protein>
    <submittedName>
        <fullName evidence="1">Uncharacterized protein</fullName>
    </submittedName>
</protein>
<keyword evidence="2" id="KW-1185">Reference proteome</keyword>
<evidence type="ECO:0000313" key="2">
    <source>
        <dbReference type="Proteomes" id="UP001195483"/>
    </source>
</evidence>